<dbReference type="GO" id="GO:0016712">
    <property type="term" value="F:oxidoreductase activity, acting on paired donors, with incorporation or reduction of molecular oxygen, reduced flavin or flavoprotein as one donor, and incorporation of one atom of oxygen"/>
    <property type="evidence" value="ECO:0007669"/>
    <property type="project" value="UniProtKB-EC"/>
</dbReference>
<comment type="catalytic activity">
    <reaction evidence="15">
        <text>an organic molecule + reduced [NADPH--hemoprotein reductase] + O2 = an alcohol + oxidized [NADPH--hemoprotein reductase] + H2O + H(+)</text>
        <dbReference type="Rhea" id="RHEA:17149"/>
        <dbReference type="Rhea" id="RHEA-COMP:11964"/>
        <dbReference type="Rhea" id="RHEA-COMP:11965"/>
        <dbReference type="ChEBI" id="CHEBI:15377"/>
        <dbReference type="ChEBI" id="CHEBI:15378"/>
        <dbReference type="ChEBI" id="CHEBI:15379"/>
        <dbReference type="ChEBI" id="CHEBI:30879"/>
        <dbReference type="ChEBI" id="CHEBI:57618"/>
        <dbReference type="ChEBI" id="CHEBI:58210"/>
        <dbReference type="ChEBI" id="CHEBI:142491"/>
        <dbReference type="EC" id="1.14.14.1"/>
    </reaction>
</comment>
<dbReference type="PANTHER" id="PTHR24292">
    <property type="entry name" value="CYTOCHROME P450"/>
    <property type="match status" value="1"/>
</dbReference>
<dbReference type="PRINTS" id="PR00465">
    <property type="entry name" value="EP450IV"/>
</dbReference>
<dbReference type="InterPro" id="IPR036396">
    <property type="entry name" value="Cyt_P450_sf"/>
</dbReference>
<keyword evidence="12 16" id="KW-0408">Iron</keyword>
<evidence type="ECO:0000256" key="17">
    <source>
        <dbReference type="RuleBase" id="RU000461"/>
    </source>
</evidence>
<evidence type="ECO:0000256" key="8">
    <source>
        <dbReference type="ARBA" id="ARBA00022723"/>
    </source>
</evidence>
<evidence type="ECO:0000313" key="19">
    <source>
        <dbReference type="Proteomes" id="UP000299102"/>
    </source>
</evidence>
<dbReference type="FunFam" id="1.10.630.10:FF:000042">
    <property type="entry name" value="Cytochrome P450"/>
    <property type="match status" value="1"/>
</dbReference>
<dbReference type="Gene3D" id="1.10.630.10">
    <property type="entry name" value="Cytochrome P450"/>
    <property type="match status" value="1"/>
</dbReference>
<comment type="function">
    <text evidence="2">May be involved in the metabolism of insect hormones and in the breakdown of synthetic insecticides.</text>
</comment>
<dbReference type="InterPro" id="IPR002403">
    <property type="entry name" value="Cyt_P450_E_grp-IV"/>
</dbReference>
<dbReference type="EMBL" id="BGZK01000830">
    <property type="protein sequence ID" value="GBP62053.1"/>
    <property type="molecule type" value="Genomic_DNA"/>
</dbReference>
<evidence type="ECO:0000256" key="10">
    <source>
        <dbReference type="ARBA" id="ARBA00022848"/>
    </source>
</evidence>
<dbReference type="GO" id="GO:0005789">
    <property type="term" value="C:endoplasmic reticulum membrane"/>
    <property type="evidence" value="ECO:0007669"/>
    <property type="project" value="UniProtKB-SubCell"/>
</dbReference>
<dbReference type="InterPro" id="IPR017972">
    <property type="entry name" value="Cyt_P450_CS"/>
</dbReference>
<dbReference type="EC" id="1.14.14.1" evidence="6"/>
<evidence type="ECO:0000256" key="2">
    <source>
        <dbReference type="ARBA" id="ARBA00003690"/>
    </source>
</evidence>
<dbReference type="STRING" id="151549.A0A4C1XFU3"/>
<keyword evidence="9" id="KW-0256">Endoplasmic reticulum</keyword>
<evidence type="ECO:0000256" key="11">
    <source>
        <dbReference type="ARBA" id="ARBA00023002"/>
    </source>
</evidence>
<sequence length="513" mass="58987">MSSALFLGVVGIAVVTYYLLTRKFGYWQKKNVPHLKPVPLFGNFTDVMLSKTDFGSMEHEICNQFPDEPLVGAYLGPEPILLINDPEMVKLVTTKDFYYFSPREKADYSQKEWTLKNLFDSQGDLWKVLRQNLTPLFSSAKMKNMFYLIENCSKTFENMLEKEINISRKQEARSLIARFTMDCIGVCAFGIDTKVMIEGDANPFMNVGKQIFESTPTQLVKTLFRAISPGLFYGLGLTSVPQTATNFFHTLLVKVFKEREYKHTNRNDFVDLIMSFADNKHIIGDRLSNMRNEIKEKIKIEVDYSLLVAQCFVFFAAGFETSSTTASFTLYELAKDQAAQERARQEVREWLRKRDGRLEYECISELPFVEQCVDEALRLYPVGGVLTRAVVEPYRFPNGVTVEPGLSVHLPVFHLHRNPEYYPDPDVFRPERFAPENKHSIKPYTYMPFGEGPRICIGMRFAKMQVTAGLVTILKKYRVELAEDMPRTIDFDPKSFVTASRQGILLNFIPLED</sequence>
<dbReference type="InterPro" id="IPR050476">
    <property type="entry name" value="Insect_CytP450_Detox"/>
</dbReference>
<comment type="cofactor">
    <cofactor evidence="1 16">
        <name>heme</name>
        <dbReference type="ChEBI" id="CHEBI:30413"/>
    </cofactor>
</comment>
<keyword evidence="10" id="KW-0492">Microsome</keyword>
<keyword evidence="13 17" id="KW-0503">Monooxygenase</keyword>
<evidence type="ECO:0000256" key="16">
    <source>
        <dbReference type="PIRSR" id="PIRSR602403-1"/>
    </source>
</evidence>
<keyword evidence="11 17" id="KW-0560">Oxidoreductase</keyword>
<evidence type="ECO:0000256" key="5">
    <source>
        <dbReference type="ARBA" id="ARBA00010617"/>
    </source>
</evidence>
<evidence type="ECO:0000256" key="4">
    <source>
        <dbReference type="ARBA" id="ARBA00004406"/>
    </source>
</evidence>
<dbReference type="CDD" id="cd11056">
    <property type="entry name" value="CYP6-like"/>
    <property type="match status" value="1"/>
</dbReference>
<comment type="subcellular location">
    <subcellularLocation>
        <location evidence="4">Endoplasmic reticulum membrane</location>
        <topology evidence="4">Peripheral membrane protein</topology>
    </subcellularLocation>
    <subcellularLocation>
        <location evidence="3">Microsome membrane</location>
        <topology evidence="3">Peripheral membrane protein</topology>
    </subcellularLocation>
</comment>
<evidence type="ECO:0000256" key="13">
    <source>
        <dbReference type="ARBA" id="ARBA00023033"/>
    </source>
</evidence>
<dbReference type="PRINTS" id="PR00385">
    <property type="entry name" value="P450"/>
</dbReference>
<dbReference type="AlphaFoldDB" id="A0A4C1XFU3"/>
<dbReference type="InterPro" id="IPR001128">
    <property type="entry name" value="Cyt_P450"/>
</dbReference>
<organism evidence="18 19">
    <name type="scientific">Eumeta variegata</name>
    <name type="common">Bagworm moth</name>
    <name type="synonym">Eumeta japonica</name>
    <dbReference type="NCBI Taxonomy" id="151549"/>
    <lineage>
        <taxon>Eukaryota</taxon>
        <taxon>Metazoa</taxon>
        <taxon>Ecdysozoa</taxon>
        <taxon>Arthropoda</taxon>
        <taxon>Hexapoda</taxon>
        <taxon>Insecta</taxon>
        <taxon>Pterygota</taxon>
        <taxon>Neoptera</taxon>
        <taxon>Endopterygota</taxon>
        <taxon>Lepidoptera</taxon>
        <taxon>Glossata</taxon>
        <taxon>Ditrysia</taxon>
        <taxon>Tineoidea</taxon>
        <taxon>Psychidae</taxon>
        <taxon>Oiketicinae</taxon>
        <taxon>Eumeta</taxon>
    </lineage>
</organism>
<evidence type="ECO:0000256" key="12">
    <source>
        <dbReference type="ARBA" id="ARBA00023004"/>
    </source>
</evidence>
<gene>
    <name evidence="18" type="ORF">EVAR_54078_1</name>
</gene>
<evidence type="ECO:0000256" key="6">
    <source>
        <dbReference type="ARBA" id="ARBA00012109"/>
    </source>
</evidence>
<dbReference type="OrthoDB" id="2789670at2759"/>
<evidence type="ECO:0000256" key="14">
    <source>
        <dbReference type="ARBA" id="ARBA00023136"/>
    </source>
</evidence>
<feature type="binding site" description="axial binding residue" evidence="16">
    <location>
        <position position="456"/>
    </location>
    <ligand>
        <name>heme</name>
        <dbReference type="ChEBI" id="CHEBI:30413"/>
    </ligand>
    <ligandPart>
        <name>Fe</name>
        <dbReference type="ChEBI" id="CHEBI:18248"/>
    </ligandPart>
</feature>
<keyword evidence="19" id="KW-1185">Reference proteome</keyword>
<keyword evidence="14" id="KW-0472">Membrane</keyword>
<keyword evidence="8 16" id="KW-0479">Metal-binding</keyword>
<comment type="caution">
    <text evidence="18">The sequence shown here is derived from an EMBL/GenBank/DDBJ whole genome shotgun (WGS) entry which is preliminary data.</text>
</comment>
<evidence type="ECO:0000256" key="15">
    <source>
        <dbReference type="ARBA" id="ARBA00047827"/>
    </source>
</evidence>
<dbReference type="SUPFAM" id="SSF48264">
    <property type="entry name" value="Cytochrome P450"/>
    <property type="match status" value="1"/>
</dbReference>
<evidence type="ECO:0000313" key="18">
    <source>
        <dbReference type="EMBL" id="GBP62053.1"/>
    </source>
</evidence>
<evidence type="ECO:0000256" key="1">
    <source>
        <dbReference type="ARBA" id="ARBA00001971"/>
    </source>
</evidence>
<reference evidence="18 19" key="1">
    <citation type="journal article" date="2019" name="Commun. Biol.">
        <title>The bagworm genome reveals a unique fibroin gene that provides high tensile strength.</title>
        <authorList>
            <person name="Kono N."/>
            <person name="Nakamura H."/>
            <person name="Ohtoshi R."/>
            <person name="Tomita M."/>
            <person name="Numata K."/>
            <person name="Arakawa K."/>
        </authorList>
    </citation>
    <scope>NUCLEOTIDE SEQUENCE [LARGE SCALE GENOMIC DNA]</scope>
</reference>
<dbReference type="GO" id="GO:0020037">
    <property type="term" value="F:heme binding"/>
    <property type="evidence" value="ECO:0007669"/>
    <property type="project" value="InterPro"/>
</dbReference>
<evidence type="ECO:0000256" key="3">
    <source>
        <dbReference type="ARBA" id="ARBA00004174"/>
    </source>
</evidence>
<dbReference type="Proteomes" id="UP000299102">
    <property type="component" value="Unassembled WGS sequence"/>
</dbReference>
<evidence type="ECO:0000256" key="9">
    <source>
        <dbReference type="ARBA" id="ARBA00022824"/>
    </source>
</evidence>
<protein>
    <recommendedName>
        <fullName evidence="6">unspecific monooxygenase</fullName>
        <ecNumber evidence="6">1.14.14.1</ecNumber>
    </recommendedName>
</protein>
<dbReference type="PROSITE" id="PS00086">
    <property type="entry name" value="CYTOCHROME_P450"/>
    <property type="match status" value="1"/>
</dbReference>
<proteinExistence type="inferred from homology"/>
<comment type="similarity">
    <text evidence="5 17">Belongs to the cytochrome P450 family.</text>
</comment>
<dbReference type="Pfam" id="PF00067">
    <property type="entry name" value="p450"/>
    <property type="match status" value="1"/>
</dbReference>
<keyword evidence="7 16" id="KW-0349">Heme</keyword>
<accession>A0A4C1XFU3</accession>
<evidence type="ECO:0000256" key="7">
    <source>
        <dbReference type="ARBA" id="ARBA00022617"/>
    </source>
</evidence>
<dbReference type="GO" id="GO:0005506">
    <property type="term" value="F:iron ion binding"/>
    <property type="evidence" value="ECO:0007669"/>
    <property type="project" value="InterPro"/>
</dbReference>
<name>A0A4C1XFU3_EUMVA</name>
<dbReference type="PANTHER" id="PTHR24292:SF45">
    <property type="entry name" value="CYTOCHROME P450 6G1-RELATED"/>
    <property type="match status" value="1"/>
</dbReference>